<dbReference type="OrthoDB" id="399929at2"/>
<dbReference type="AlphaFoldDB" id="A0A6I6CHF2"/>
<dbReference type="Pfam" id="PF08282">
    <property type="entry name" value="Hydrolase_3"/>
    <property type="match status" value="1"/>
</dbReference>
<organism evidence="1 2">
    <name type="scientific">Spiroplasma tabanidicola</name>
    <dbReference type="NCBI Taxonomy" id="324079"/>
    <lineage>
        <taxon>Bacteria</taxon>
        <taxon>Bacillati</taxon>
        <taxon>Mycoplasmatota</taxon>
        <taxon>Mollicutes</taxon>
        <taxon>Entomoplasmatales</taxon>
        <taxon>Spiroplasmataceae</taxon>
        <taxon>Spiroplasma</taxon>
    </lineage>
</organism>
<dbReference type="NCBIfam" id="TIGR01484">
    <property type="entry name" value="HAD-SF-IIB"/>
    <property type="match status" value="1"/>
</dbReference>
<dbReference type="InterPro" id="IPR023214">
    <property type="entry name" value="HAD_sf"/>
</dbReference>
<dbReference type="EMBL" id="CP046276">
    <property type="protein sequence ID" value="QGS51463.1"/>
    <property type="molecule type" value="Genomic_DNA"/>
</dbReference>
<keyword evidence="2" id="KW-1185">Reference proteome</keyword>
<dbReference type="PANTHER" id="PTHR10000:SF25">
    <property type="entry name" value="PHOSPHATASE YKRA-RELATED"/>
    <property type="match status" value="1"/>
</dbReference>
<evidence type="ECO:0000313" key="1">
    <source>
        <dbReference type="EMBL" id="QGS51463.1"/>
    </source>
</evidence>
<gene>
    <name evidence="1" type="ORF">STABA_v1c00960</name>
</gene>
<proteinExistence type="predicted"/>
<dbReference type="RefSeq" id="WP_156005447.1">
    <property type="nucleotide sequence ID" value="NZ_CP046276.1"/>
</dbReference>
<dbReference type="GO" id="GO:0005829">
    <property type="term" value="C:cytosol"/>
    <property type="evidence" value="ECO:0007669"/>
    <property type="project" value="TreeGrafter"/>
</dbReference>
<dbReference type="Proteomes" id="UP000424468">
    <property type="component" value="Chromosome"/>
</dbReference>
<reference evidence="1 2" key="1">
    <citation type="submission" date="2019-11" db="EMBL/GenBank/DDBJ databases">
        <title>Complete genome sequence of Spiroplasma tabanidicola TAUS-1 (DSM 22603).</title>
        <authorList>
            <person name="Huang C.-T."/>
            <person name="Lin Y.-C."/>
            <person name="Kuo C.-H."/>
        </authorList>
    </citation>
    <scope>NUCLEOTIDE SEQUENCE [LARGE SCALE GENOMIC DNA]</scope>
    <source>
        <strain evidence="1 2">TAUS-1</strain>
    </source>
</reference>
<sequence length="267" mass="31297">MNKKWWFSDYDGTILIDSIKGVTKKDWDFINKWIKDGNNFVIASGRNRDDVKSILKEANLNYNYLITNNGAMVHDKNDNIILHRVIPMDVRKDILKLIEKWMDKVGIELCFGNESMIVSILKEKRKDVEPDQLFEKIWTFKPNVNKDFQDQVLKDLNLDTVKFFSYYEDLEAIENDFKKLNNTRYMQTYYFVLELTNKDTSKLDGIKQIQNIYNIDEKDIYTTGDGENDVEMLKGFQNSFAIESGNKKALAAGKHIIKAVNELQNYI</sequence>
<dbReference type="PANTHER" id="PTHR10000">
    <property type="entry name" value="PHOSPHOSERINE PHOSPHATASE"/>
    <property type="match status" value="1"/>
</dbReference>
<accession>A0A6I6CHF2</accession>
<protein>
    <submittedName>
        <fullName evidence="1">Cof-type HAD-IIB family hydrolase</fullName>
    </submittedName>
</protein>
<dbReference type="SUPFAM" id="SSF56784">
    <property type="entry name" value="HAD-like"/>
    <property type="match status" value="1"/>
</dbReference>
<dbReference type="GO" id="GO:0016791">
    <property type="term" value="F:phosphatase activity"/>
    <property type="evidence" value="ECO:0007669"/>
    <property type="project" value="TreeGrafter"/>
</dbReference>
<dbReference type="Gene3D" id="3.30.1240.10">
    <property type="match status" value="1"/>
</dbReference>
<dbReference type="Gene3D" id="3.40.50.1000">
    <property type="entry name" value="HAD superfamily/HAD-like"/>
    <property type="match status" value="1"/>
</dbReference>
<keyword evidence="1" id="KW-0378">Hydrolase</keyword>
<dbReference type="InterPro" id="IPR036412">
    <property type="entry name" value="HAD-like_sf"/>
</dbReference>
<dbReference type="InterPro" id="IPR006379">
    <property type="entry name" value="HAD-SF_hydro_IIB"/>
</dbReference>
<dbReference type="GO" id="GO:0000287">
    <property type="term" value="F:magnesium ion binding"/>
    <property type="evidence" value="ECO:0007669"/>
    <property type="project" value="TreeGrafter"/>
</dbReference>
<name>A0A6I6CHF2_9MOLU</name>
<evidence type="ECO:0000313" key="2">
    <source>
        <dbReference type="Proteomes" id="UP000424468"/>
    </source>
</evidence>
<dbReference type="KEGG" id="stab:STABA_v1c00960"/>